<gene>
    <name evidence="2" type="ORF">HMPREF1536_03635</name>
</gene>
<dbReference type="Proteomes" id="UP000033035">
    <property type="component" value="Unassembled WGS sequence"/>
</dbReference>
<dbReference type="HOGENOM" id="CLU_741557_0_0_10"/>
<evidence type="ECO:0000256" key="1">
    <source>
        <dbReference type="SAM" id="SignalP"/>
    </source>
</evidence>
<dbReference type="EMBL" id="AQHW01000017">
    <property type="protein sequence ID" value="KKB54054.1"/>
    <property type="molecule type" value="Genomic_DNA"/>
</dbReference>
<dbReference type="PROSITE" id="PS51257">
    <property type="entry name" value="PROKAR_LIPOPROTEIN"/>
    <property type="match status" value="1"/>
</dbReference>
<feature type="chain" id="PRO_5002489346" description="Fimbrillin family protein" evidence="1">
    <location>
        <begin position="29"/>
        <end position="368"/>
    </location>
</feature>
<dbReference type="CDD" id="cd13120">
    <property type="entry name" value="BF2867_like_N"/>
    <property type="match status" value="1"/>
</dbReference>
<keyword evidence="3" id="KW-1185">Reference proteome</keyword>
<evidence type="ECO:0008006" key="4">
    <source>
        <dbReference type="Google" id="ProtNLM"/>
    </source>
</evidence>
<dbReference type="CDD" id="cd13121">
    <property type="entry name" value="BF2867_like_C"/>
    <property type="match status" value="1"/>
</dbReference>
<evidence type="ECO:0000313" key="3">
    <source>
        <dbReference type="Proteomes" id="UP000033035"/>
    </source>
</evidence>
<dbReference type="STRING" id="1203610.HMPREF1536_03635"/>
<dbReference type="AlphaFoldDB" id="A0A0F5J8F0"/>
<dbReference type="Pfam" id="PF13149">
    <property type="entry name" value="Mfa_like_1"/>
    <property type="match status" value="1"/>
</dbReference>
<keyword evidence="1" id="KW-0732">Signal</keyword>
<comment type="caution">
    <text evidence="2">The sequence shown here is derived from an EMBL/GenBank/DDBJ whole genome shotgun (WGS) entry which is preliminary data.</text>
</comment>
<dbReference type="PATRIC" id="fig|1203610.3.peg.3705"/>
<protein>
    <recommendedName>
        <fullName evidence="4">Fimbrillin family protein</fullName>
    </recommendedName>
</protein>
<reference evidence="2 3" key="1">
    <citation type="submission" date="2013-04" db="EMBL/GenBank/DDBJ databases">
        <title>The Genome Sequence of Parabacteroides gordonii DSM 23371.</title>
        <authorList>
            <consortium name="The Broad Institute Genomics Platform"/>
            <person name="Earl A."/>
            <person name="Ward D."/>
            <person name="Feldgarden M."/>
            <person name="Gevers D."/>
            <person name="Martens E."/>
            <person name="Sakamoto M."/>
            <person name="Benno Y."/>
            <person name="Suzuki N."/>
            <person name="Matsunaga N."/>
            <person name="Koshihara K."/>
            <person name="Seki M."/>
            <person name="Komiya H."/>
            <person name="Walker B."/>
            <person name="Young S."/>
            <person name="Zeng Q."/>
            <person name="Gargeya S."/>
            <person name="Fitzgerald M."/>
            <person name="Haas B."/>
            <person name="Abouelleil A."/>
            <person name="Allen A.W."/>
            <person name="Alvarado L."/>
            <person name="Arachchi H.M."/>
            <person name="Berlin A.M."/>
            <person name="Chapman S.B."/>
            <person name="Gainer-Dewar J."/>
            <person name="Goldberg J."/>
            <person name="Griggs A."/>
            <person name="Gujja S."/>
            <person name="Hansen M."/>
            <person name="Howarth C."/>
            <person name="Imamovic A."/>
            <person name="Ireland A."/>
            <person name="Larimer J."/>
            <person name="McCowan C."/>
            <person name="Murphy C."/>
            <person name="Pearson M."/>
            <person name="Poon T.W."/>
            <person name="Priest M."/>
            <person name="Roberts A."/>
            <person name="Saif S."/>
            <person name="Shea T."/>
            <person name="Sisk P."/>
            <person name="Sykes S."/>
            <person name="Wortman J."/>
            <person name="Nusbaum C."/>
            <person name="Birren B."/>
        </authorList>
    </citation>
    <scope>NUCLEOTIDE SEQUENCE [LARGE SCALE GENOMIC DNA]</scope>
    <source>
        <strain evidence="2 3">MS-1</strain>
    </source>
</reference>
<dbReference type="RefSeq" id="WP_028726716.1">
    <property type="nucleotide sequence ID" value="NZ_AUAE01000010.1"/>
</dbReference>
<proteinExistence type="predicted"/>
<accession>A0A0F5J8F0</accession>
<organism evidence="2 3">
    <name type="scientific">Parabacteroides gordonii MS-1 = DSM 23371</name>
    <dbReference type="NCBI Taxonomy" id="1203610"/>
    <lineage>
        <taxon>Bacteria</taxon>
        <taxon>Pseudomonadati</taxon>
        <taxon>Bacteroidota</taxon>
        <taxon>Bacteroidia</taxon>
        <taxon>Bacteroidales</taxon>
        <taxon>Tannerellaceae</taxon>
        <taxon>Parabacteroides</taxon>
    </lineage>
</organism>
<evidence type="ECO:0000313" key="2">
    <source>
        <dbReference type="EMBL" id="KKB54054.1"/>
    </source>
</evidence>
<sequence length="368" mass="39587">MKYQMNIHRLTGLLLPAFCLTLAIGCSHEEPVDIPDMEPRSEIHFFTSTRTRSENNGLTTSAKVRIYPYQQKTGVTAPVMEGGKKYTANDPDGTTLAPVASAEGSEAKDMILPAGKFGFYAVSTNSSTAEAPEFNTIANEGYPTDDSKSTTALVNGIDYLHAVAEKKIQFGTGQNIPLIFKHVGTQVQLTVQFDKNACAADESAAQKFDLADVWVQQTDVTDAYMYLKDGQVRVSNNIGLQPLDCGSEVDGLKTDQMAIMSVEKVGNVNGSIPANQVATYNMLPLKAGGSLKMWIKVVIKDLKVGDTDVATHTYTGQLDASNGWNSGERNSYTLILKGNVITFSGVTVEDWKSGTSGVVGGVTDSKTN</sequence>
<feature type="signal peptide" evidence="1">
    <location>
        <begin position="1"/>
        <end position="28"/>
    </location>
</feature>
<dbReference type="Gene3D" id="2.60.40.2630">
    <property type="match status" value="1"/>
</dbReference>
<name>A0A0F5J8F0_9BACT</name>
<dbReference type="InterPro" id="IPR025049">
    <property type="entry name" value="Mfa-like_1"/>
</dbReference>